<sequence>MSSHFVKQTSFAVDYSPAHVTKWRSSRTGLQLTYVNQPSPIVSGYFAVATEIADDSGCPHTLEHLIFMGSKTFPYKGLLDNLGNRMFSSTNAWTGVDQTVYTLTTAGWEGFRILLPIYLEHLLYPTLTEEACLTEVYHIDGKGHEKGVVFSEIQGIENESWFKAYAELQKTLYAPESGYSSETGGMLVNLRNLTNDQIRHFHKVMYRPDNLCVIITGSIDEEELLQVMSDFDKTLDLLPETSRAKRPFVDSPLDEPLKETIVKSITFPDTDESIAEFYIAWIGPDSKDVLMNTAVDSIGSYFTDSPISLFNKALVEIENPLATEIDYSTDDYMRTALNFSVSGVPTEKLEFVDQKLKELIKSQIDPKNFDLKYMAQVLKQQKLKFVSQTEKSPQTFSNIAISEFIYGNTDGSDLAKWSKDLNEYDKLASWTAEQWSQVIKEQFVDNHSATILARPSASLEEEMRRQHKHLMKETKKKYGKEGLAKLGEKLRLAQEKNDKPIPDSVITNFGKPDPSKIAFIDTKSYKAGLNTIETTYVEDDALSKLIKKDTPENFPLFFHFEEYRSEFISINVVTSSTGVEPQLLKYLSIMEEIFSLSIRLPDGQFIPYEEVVFQINDDLIEFQVENGFESQFLELLNIRIKLSCVNYQKGIKWLLNVLKYSVFEQSRIKVIIEKIINSTPEKKRSGELMMYSAEGRTLFNDGSIRKAQDFINTDTFYKDLLEKIEQGNYSDVEADLNKLRDQLFNLDNLKLFIVGGITNIKNPVSSWVPFYNALKGCDAAIKAQSIDELPHSHMFLSEVGKKCSKDASLIVIPGTESTHFVTSVRIPTDYLHEDMFKISLANAILTAVEGPFWRGIRGTGLAYGALIRRNVDTGFLSFIIYRGSAPEQAINVAKQIIDEHIDGKAEISPMIIENAIASLVNEMANGESNSYEAATSKISDNIFRKRGPHYVKTFLQRMNQLTADDVRYALKKYFAPMFSAETSVIFCSLPLETADEFKSFLHTQGYDVHLEHVNAAIDSGSEEEEDSMKLDDEFSTLEEETSSGEEEQQEEVVEEEDDDDDE</sequence>
<feature type="compositionally biased region" description="Acidic residues" evidence="1">
    <location>
        <begin position="1033"/>
        <end position="1062"/>
    </location>
</feature>
<feature type="domain" description="Peptidase M16 C-terminal" evidence="3">
    <location>
        <begin position="192"/>
        <end position="370"/>
    </location>
</feature>
<dbReference type="SUPFAM" id="SSF63411">
    <property type="entry name" value="LuxS/MPP-like metallohydrolase"/>
    <property type="match status" value="4"/>
</dbReference>
<evidence type="ECO:0000313" key="4">
    <source>
        <dbReference type="EMBL" id="KAG7194470.1"/>
    </source>
</evidence>
<comment type="caution">
    <text evidence="4">The sequence shown here is derived from an EMBL/GenBank/DDBJ whole genome shotgun (WGS) entry which is preliminary data.</text>
</comment>
<organism evidence="4 5">
    <name type="scientific">Scheffersomyces spartinae</name>
    <dbReference type="NCBI Taxonomy" id="45513"/>
    <lineage>
        <taxon>Eukaryota</taxon>
        <taxon>Fungi</taxon>
        <taxon>Dikarya</taxon>
        <taxon>Ascomycota</taxon>
        <taxon>Saccharomycotina</taxon>
        <taxon>Pichiomycetes</taxon>
        <taxon>Debaryomycetaceae</taxon>
        <taxon>Scheffersomyces</taxon>
    </lineage>
</organism>
<dbReference type="InterPro" id="IPR007863">
    <property type="entry name" value="Peptidase_M16_C"/>
</dbReference>
<gene>
    <name evidence="4" type="ORF">KQ657_004683</name>
</gene>
<dbReference type="PANTHER" id="PTHR43016">
    <property type="entry name" value="PRESEQUENCE PROTEASE"/>
    <property type="match status" value="1"/>
</dbReference>
<reference evidence="4" key="1">
    <citation type="submission" date="2021-03" db="EMBL/GenBank/DDBJ databases">
        <authorList>
            <person name="Palmer J.M."/>
        </authorList>
    </citation>
    <scope>NUCLEOTIDE SEQUENCE</scope>
    <source>
        <strain evidence="4">ARV_011</strain>
    </source>
</reference>
<evidence type="ECO:0000259" key="3">
    <source>
        <dbReference type="Pfam" id="PF05193"/>
    </source>
</evidence>
<proteinExistence type="predicted"/>
<dbReference type="Pfam" id="PF00675">
    <property type="entry name" value="Peptidase_M16"/>
    <property type="match status" value="1"/>
</dbReference>
<dbReference type="InterPro" id="IPR011249">
    <property type="entry name" value="Metalloenz_LuxS/M16"/>
</dbReference>
<evidence type="ECO:0000313" key="5">
    <source>
        <dbReference type="Proteomes" id="UP000790833"/>
    </source>
</evidence>
<evidence type="ECO:0000256" key="1">
    <source>
        <dbReference type="SAM" id="MobiDB-lite"/>
    </source>
</evidence>
<dbReference type="AlphaFoldDB" id="A0A9P7VB44"/>
<evidence type="ECO:0008006" key="6">
    <source>
        <dbReference type="Google" id="ProtNLM"/>
    </source>
</evidence>
<accession>A0A9P7VB44</accession>
<dbReference type="GO" id="GO:0046872">
    <property type="term" value="F:metal ion binding"/>
    <property type="evidence" value="ECO:0007669"/>
    <property type="project" value="InterPro"/>
</dbReference>
<name>A0A9P7VB44_9ASCO</name>
<dbReference type="RefSeq" id="XP_043050017.1">
    <property type="nucleotide sequence ID" value="XM_043195351.1"/>
</dbReference>
<dbReference type="FunFam" id="3.30.830.10:FF:000015">
    <property type="entry name" value="Putative zinc metalloprotease"/>
    <property type="match status" value="1"/>
</dbReference>
<dbReference type="Proteomes" id="UP000790833">
    <property type="component" value="Unassembled WGS sequence"/>
</dbReference>
<dbReference type="InterPro" id="IPR011765">
    <property type="entry name" value="Pept_M16_N"/>
</dbReference>
<dbReference type="Gene3D" id="3.30.830.10">
    <property type="entry name" value="Metalloenzyme, LuxS/M16 peptidase-like"/>
    <property type="match status" value="4"/>
</dbReference>
<dbReference type="GeneID" id="66118057"/>
<dbReference type="EMBL" id="JAHMUF010000007">
    <property type="protein sequence ID" value="KAG7194470.1"/>
    <property type="molecule type" value="Genomic_DNA"/>
</dbReference>
<dbReference type="Pfam" id="PF05193">
    <property type="entry name" value="Peptidase_M16_C"/>
    <property type="match status" value="1"/>
</dbReference>
<dbReference type="FunFam" id="3.30.830.10:FF:000031">
    <property type="entry name" value="Putative zinc metalloprotease"/>
    <property type="match status" value="1"/>
</dbReference>
<feature type="domain" description="Peptidase M16 N-terminal" evidence="2">
    <location>
        <begin position="53"/>
        <end position="133"/>
    </location>
</feature>
<evidence type="ECO:0000259" key="2">
    <source>
        <dbReference type="Pfam" id="PF00675"/>
    </source>
</evidence>
<feature type="region of interest" description="Disordered" evidence="1">
    <location>
        <begin position="1018"/>
        <end position="1062"/>
    </location>
</feature>
<dbReference type="PANTHER" id="PTHR43016:SF16">
    <property type="entry name" value="METALLOPROTEASE, PUTATIVE (AFU_ORTHOLOGUE AFUA_4G07610)-RELATED"/>
    <property type="match status" value="1"/>
</dbReference>
<dbReference type="OrthoDB" id="4953at2759"/>
<protein>
    <recommendedName>
        <fullName evidence="6">Zinc metalloprotease</fullName>
    </recommendedName>
</protein>
<keyword evidence="5" id="KW-1185">Reference proteome</keyword>